<dbReference type="Pfam" id="PF09696">
    <property type="entry name" value="Ctf8"/>
    <property type="match status" value="1"/>
</dbReference>
<evidence type="ECO:0000313" key="7">
    <source>
        <dbReference type="EMBL" id="KAK0163554.1"/>
    </source>
</evidence>
<dbReference type="GO" id="GO:0031390">
    <property type="term" value="C:Ctf18 RFC-like complex"/>
    <property type="evidence" value="ECO:0007669"/>
    <property type="project" value="InterPro"/>
</dbReference>
<reference evidence="7" key="2">
    <citation type="submission" date="2023-03" db="EMBL/GenBank/DDBJ databases">
        <authorList>
            <person name="Inwood S.N."/>
            <person name="Skelly J.G."/>
            <person name="Guhlin J."/>
            <person name="Harrop T.W.R."/>
            <person name="Goldson S.G."/>
            <person name="Dearden P.K."/>
        </authorList>
    </citation>
    <scope>NUCLEOTIDE SEQUENCE</scope>
    <source>
        <strain evidence="7">Lincoln</strain>
        <tissue evidence="7">Whole body</tissue>
    </source>
</reference>
<dbReference type="PANTHER" id="PTHR28605:SF1">
    <property type="entry name" value="CHROMOSOME TRANSMISSION FIDELITY FACTOR 8"/>
    <property type="match status" value="1"/>
</dbReference>
<evidence type="ECO:0008006" key="9">
    <source>
        <dbReference type="Google" id="ProtNLM"/>
    </source>
</evidence>
<protein>
    <recommendedName>
        <fullName evidence="9">Chromosome transmission fidelity protein 8</fullName>
    </recommendedName>
</protein>
<evidence type="ECO:0000313" key="8">
    <source>
        <dbReference type="Proteomes" id="UP001168972"/>
    </source>
</evidence>
<organism evidence="7 8">
    <name type="scientific">Microctonus hyperodae</name>
    <name type="common">Parasitoid wasp</name>
    <dbReference type="NCBI Taxonomy" id="165561"/>
    <lineage>
        <taxon>Eukaryota</taxon>
        <taxon>Metazoa</taxon>
        <taxon>Ecdysozoa</taxon>
        <taxon>Arthropoda</taxon>
        <taxon>Hexapoda</taxon>
        <taxon>Insecta</taxon>
        <taxon>Pterygota</taxon>
        <taxon>Neoptera</taxon>
        <taxon>Endopterygota</taxon>
        <taxon>Hymenoptera</taxon>
        <taxon>Apocrita</taxon>
        <taxon>Ichneumonoidea</taxon>
        <taxon>Braconidae</taxon>
        <taxon>Euphorinae</taxon>
        <taxon>Microctonus</taxon>
    </lineage>
</organism>
<keyword evidence="4" id="KW-0539">Nucleus</keyword>
<keyword evidence="5" id="KW-0131">Cell cycle</keyword>
<accession>A0AA39KJB2</accession>
<dbReference type="GO" id="GO:0003677">
    <property type="term" value="F:DNA binding"/>
    <property type="evidence" value="ECO:0007669"/>
    <property type="project" value="UniProtKB-KW"/>
</dbReference>
<keyword evidence="8" id="KW-1185">Reference proteome</keyword>
<evidence type="ECO:0000256" key="2">
    <source>
        <dbReference type="ARBA" id="ARBA00022705"/>
    </source>
</evidence>
<comment type="caution">
    <text evidence="7">The sequence shown here is derived from an EMBL/GenBank/DDBJ whole genome shotgun (WGS) entry which is preliminary data.</text>
</comment>
<comment type="subcellular location">
    <subcellularLocation>
        <location evidence="1">Nucleus</location>
    </subcellularLocation>
</comment>
<comment type="similarity">
    <text evidence="6">Belongs to the CTF8 family.</text>
</comment>
<evidence type="ECO:0000256" key="1">
    <source>
        <dbReference type="ARBA" id="ARBA00004123"/>
    </source>
</evidence>
<dbReference type="Proteomes" id="UP001168972">
    <property type="component" value="Unassembled WGS sequence"/>
</dbReference>
<evidence type="ECO:0000256" key="6">
    <source>
        <dbReference type="ARBA" id="ARBA00038447"/>
    </source>
</evidence>
<reference evidence="7" key="1">
    <citation type="journal article" date="2023" name="bioRxiv">
        <title>Scaffold-level genome assemblies of two parasitoid biocontrol wasps reveal the parthenogenesis mechanism and an associated novel virus.</title>
        <authorList>
            <person name="Inwood S."/>
            <person name="Skelly J."/>
            <person name="Guhlin J."/>
            <person name="Harrop T."/>
            <person name="Goldson S."/>
            <person name="Dearden P."/>
        </authorList>
    </citation>
    <scope>NUCLEOTIDE SEQUENCE</scope>
    <source>
        <strain evidence="7">Lincoln</strain>
        <tissue evidence="7">Whole body</tissue>
    </source>
</reference>
<evidence type="ECO:0000256" key="4">
    <source>
        <dbReference type="ARBA" id="ARBA00023242"/>
    </source>
</evidence>
<proteinExistence type="inferred from homology"/>
<evidence type="ECO:0000256" key="3">
    <source>
        <dbReference type="ARBA" id="ARBA00023125"/>
    </source>
</evidence>
<name>A0AA39KJB2_MICHY</name>
<dbReference type="GO" id="GO:0006260">
    <property type="term" value="P:DNA replication"/>
    <property type="evidence" value="ECO:0007669"/>
    <property type="project" value="UniProtKB-KW"/>
</dbReference>
<keyword evidence="2" id="KW-0235">DNA replication</keyword>
<keyword evidence="3" id="KW-0238">DNA-binding</keyword>
<sequence>MIIPIVSESDKLPEWAIVELQGSLETYQPVVDPKSERFIGDLHYKKGDDNSAILIIGSHVLNGKEVTLPKPLGVLVKEPGEPVPDNKKDEETNTKWIVKGVVRKKLIFKSRPKPIVTDQPKST</sequence>
<gene>
    <name evidence="7" type="ORF">PV327_007224</name>
</gene>
<evidence type="ECO:0000256" key="5">
    <source>
        <dbReference type="ARBA" id="ARBA00023306"/>
    </source>
</evidence>
<dbReference type="EMBL" id="JAQQBR010001833">
    <property type="protein sequence ID" value="KAK0163554.1"/>
    <property type="molecule type" value="Genomic_DNA"/>
</dbReference>
<dbReference type="GO" id="GO:0007064">
    <property type="term" value="P:mitotic sister chromatid cohesion"/>
    <property type="evidence" value="ECO:0007669"/>
    <property type="project" value="InterPro"/>
</dbReference>
<dbReference type="PANTHER" id="PTHR28605">
    <property type="entry name" value="CTF8, CHROMOSOME TRANSMISSION FIDELITY FACTOR 8 HOMOLOG (S. CEREVISIAE)"/>
    <property type="match status" value="1"/>
</dbReference>
<dbReference type="InterPro" id="IPR018607">
    <property type="entry name" value="Ctf8"/>
</dbReference>
<dbReference type="AlphaFoldDB" id="A0AA39KJB2"/>